<reference evidence="1 2" key="1">
    <citation type="journal article" date="2016" name="Int. J. Syst. Evol. Microbiol.">
        <title>Oceanobacillus halophilus sp. nov., a novel moderately halophilic bacterium from a hypersaline lake.</title>
        <authorList>
            <person name="Amoozegar M.A."/>
            <person name="Bagheri M."/>
            <person name="Makhdoumi A."/>
            <person name="Nikou M.M."/>
            <person name="Fazeli S.A.S."/>
            <person name="Schumann P."/>
            <person name="Sproer C."/>
            <person name="Sanchez-Porro C."/>
            <person name="Ventosa A."/>
        </authorList>
    </citation>
    <scope>NUCLEOTIDE SEQUENCE [LARGE SCALE GENOMIC DNA]</scope>
    <source>
        <strain evidence="1 2">DSM 23996</strain>
    </source>
</reference>
<dbReference type="OrthoDB" id="2068443at2"/>
<keyword evidence="2" id="KW-1185">Reference proteome</keyword>
<dbReference type="Proteomes" id="UP000269301">
    <property type="component" value="Unassembled WGS sequence"/>
</dbReference>
<dbReference type="RefSeq" id="WP_121203046.1">
    <property type="nucleotide sequence ID" value="NZ_RBZP01000001.1"/>
</dbReference>
<proteinExistence type="predicted"/>
<gene>
    <name evidence="1" type="ORF">D8M06_04040</name>
</gene>
<dbReference type="AlphaFoldDB" id="A0A495AF36"/>
<evidence type="ECO:0000313" key="2">
    <source>
        <dbReference type="Proteomes" id="UP000269301"/>
    </source>
</evidence>
<dbReference type="EMBL" id="RBZP01000001">
    <property type="protein sequence ID" value="RKQ37974.1"/>
    <property type="molecule type" value="Genomic_DNA"/>
</dbReference>
<protein>
    <submittedName>
        <fullName evidence="1">Malate synthase</fullName>
    </submittedName>
</protein>
<accession>A0A495AF36</accession>
<sequence length="284" mass="33769">MNLINKEVTHKRFGKGSVVKHNESLIEVHFATENKKFVFPDAFGKYLKLNDQSAAHSLEKVIQKQEVERLKREQEKDEEKKLLRKERLLRLEHEKLMKNHKLHPKSQMVFWCDTEDQKRSFTEWECFTGIIKSGINKGKPNKPTRIHQNSACLITARDSAMPEKDRRILGVYMVGEDFIGKLCEDGYIPAHSEYRLQLTDEESERMLFWDYYVNEKYPNKMTWNTGKYRYFDNLWMAQILHDLVSVKTDPNEQKLAQQFLDHFCRMNQIRKEEIPKANGALMRI</sequence>
<evidence type="ECO:0000313" key="1">
    <source>
        <dbReference type="EMBL" id="RKQ37974.1"/>
    </source>
</evidence>
<comment type="caution">
    <text evidence="1">The sequence shown here is derived from an EMBL/GenBank/DDBJ whole genome shotgun (WGS) entry which is preliminary data.</text>
</comment>
<organism evidence="1 2">
    <name type="scientific">Oceanobacillus halophilus</name>
    <dbReference type="NCBI Taxonomy" id="930130"/>
    <lineage>
        <taxon>Bacteria</taxon>
        <taxon>Bacillati</taxon>
        <taxon>Bacillota</taxon>
        <taxon>Bacilli</taxon>
        <taxon>Bacillales</taxon>
        <taxon>Bacillaceae</taxon>
        <taxon>Oceanobacillus</taxon>
    </lineage>
</organism>
<name>A0A495AF36_9BACI</name>